<organism evidence="2 3">
    <name type="scientific">Sphingobacterium corticibacterium</name>
    <dbReference type="NCBI Taxonomy" id="2484746"/>
    <lineage>
        <taxon>Bacteria</taxon>
        <taxon>Pseudomonadati</taxon>
        <taxon>Bacteroidota</taxon>
        <taxon>Sphingobacteriia</taxon>
        <taxon>Sphingobacteriales</taxon>
        <taxon>Sphingobacteriaceae</taxon>
        <taxon>Sphingobacterium</taxon>
    </lineage>
</organism>
<evidence type="ECO:0000313" key="2">
    <source>
        <dbReference type="EMBL" id="RZF61678.1"/>
    </source>
</evidence>
<accession>A0A4V2DCJ2</accession>
<sequence length="308" mass="36348">MIYVSFVLPAYKAKFLKQAIDSILHQRYTNFELIIVDDASPENLKEIVDRYTDERISYYRNEKNLGGRNLVDQWNHCIQYANGEYIVLAADDDLYHEDYLQQCVALAQKYPDVDLIRARVAQIDEENQLIGIDGILPEFTSKYQYLHYWFAGVAFTCIGNYMFKAKPLKESQFINFPSAFCSDAATAIMMAEQGVANTAEMLFSFRISTIHLSSSRKHLKEKLHANTQFYKWLFALRYDKPKDPLDLYCYHRIAHHHIYNKCVYDYYNQVIKFLPVSKLGYMKYCTLLSAKDKKKMVLRYFFDKIFKR</sequence>
<dbReference type="InterPro" id="IPR001173">
    <property type="entry name" value="Glyco_trans_2-like"/>
</dbReference>
<dbReference type="Gene3D" id="3.90.550.10">
    <property type="entry name" value="Spore Coat Polysaccharide Biosynthesis Protein SpsA, Chain A"/>
    <property type="match status" value="1"/>
</dbReference>
<protein>
    <submittedName>
        <fullName evidence="2">Glycosyltransferase family 2 protein</fullName>
    </submittedName>
</protein>
<dbReference type="InterPro" id="IPR029044">
    <property type="entry name" value="Nucleotide-diphossugar_trans"/>
</dbReference>
<dbReference type="Proteomes" id="UP000292855">
    <property type="component" value="Unassembled WGS sequence"/>
</dbReference>
<comment type="caution">
    <text evidence="2">The sequence shown here is derived from an EMBL/GenBank/DDBJ whole genome shotgun (WGS) entry which is preliminary data.</text>
</comment>
<dbReference type="AlphaFoldDB" id="A0A4V2DCJ2"/>
<dbReference type="Pfam" id="PF00535">
    <property type="entry name" value="Glycos_transf_2"/>
    <property type="match status" value="1"/>
</dbReference>
<dbReference type="CDD" id="cd00761">
    <property type="entry name" value="Glyco_tranf_GTA_type"/>
    <property type="match status" value="1"/>
</dbReference>
<keyword evidence="3" id="KW-1185">Reference proteome</keyword>
<dbReference type="PANTHER" id="PTHR22916">
    <property type="entry name" value="GLYCOSYLTRANSFERASE"/>
    <property type="match status" value="1"/>
</dbReference>
<reference evidence="2 3" key="1">
    <citation type="submission" date="2019-02" db="EMBL/GenBank/DDBJ databases">
        <authorList>
            <person name="Li Y."/>
        </authorList>
    </citation>
    <scope>NUCLEOTIDE SEQUENCE [LARGE SCALE GENOMIC DNA]</scope>
    <source>
        <strain evidence="2 3">30C10-4-7</strain>
    </source>
</reference>
<gene>
    <name evidence="2" type="ORF">EWE74_02215</name>
</gene>
<keyword evidence="2" id="KW-0808">Transferase</keyword>
<dbReference type="PANTHER" id="PTHR22916:SF3">
    <property type="entry name" value="UDP-GLCNAC:BETAGAL BETA-1,3-N-ACETYLGLUCOSAMINYLTRANSFERASE-LIKE PROTEIN 1"/>
    <property type="match status" value="1"/>
</dbReference>
<name>A0A4V2DCJ2_9SPHI</name>
<dbReference type="OrthoDB" id="9815829at2"/>
<feature type="domain" description="Glycosyltransferase 2-like" evidence="1">
    <location>
        <begin position="5"/>
        <end position="170"/>
    </location>
</feature>
<evidence type="ECO:0000259" key="1">
    <source>
        <dbReference type="Pfam" id="PF00535"/>
    </source>
</evidence>
<dbReference type="RefSeq" id="WP_130139907.1">
    <property type="nucleotide sequence ID" value="NZ_SGIT01000001.1"/>
</dbReference>
<dbReference type="EMBL" id="SGIT01000001">
    <property type="protein sequence ID" value="RZF61678.1"/>
    <property type="molecule type" value="Genomic_DNA"/>
</dbReference>
<dbReference type="SUPFAM" id="SSF53448">
    <property type="entry name" value="Nucleotide-diphospho-sugar transferases"/>
    <property type="match status" value="1"/>
</dbReference>
<proteinExistence type="predicted"/>
<dbReference type="GO" id="GO:0016758">
    <property type="term" value="F:hexosyltransferase activity"/>
    <property type="evidence" value="ECO:0007669"/>
    <property type="project" value="UniProtKB-ARBA"/>
</dbReference>
<evidence type="ECO:0000313" key="3">
    <source>
        <dbReference type="Proteomes" id="UP000292855"/>
    </source>
</evidence>